<evidence type="ECO:0000313" key="2">
    <source>
        <dbReference type="Proteomes" id="UP001331761"/>
    </source>
</evidence>
<dbReference type="Gene3D" id="1.10.20.10">
    <property type="entry name" value="Histone, subunit A"/>
    <property type="match status" value="1"/>
</dbReference>
<protein>
    <submittedName>
        <fullName evidence="1">Uncharacterized protein</fullName>
    </submittedName>
</protein>
<reference evidence="1 2" key="1">
    <citation type="submission" date="2019-10" db="EMBL/GenBank/DDBJ databases">
        <title>Assembly and Annotation for the nematode Trichostrongylus colubriformis.</title>
        <authorList>
            <person name="Martin J."/>
        </authorList>
    </citation>
    <scope>NUCLEOTIDE SEQUENCE [LARGE SCALE GENOMIC DNA]</scope>
    <source>
        <strain evidence="1">G859</strain>
        <tissue evidence="1">Whole worm</tissue>
    </source>
</reference>
<evidence type="ECO:0000313" key="1">
    <source>
        <dbReference type="EMBL" id="KAK5971768.1"/>
    </source>
</evidence>
<dbReference type="EMBL" id="WIXE01017416">
    <property type="protein sequence ID" value="KAK5971768.1"/>
    <property type="molecule type" value="Genomic_DNA"/>
</dbReference>
<dbReference type="AlphaFoldDB" id="A0AAN8FWK4"/>
<organism evidence="1 2">
    <name type="scientific">Trichostrongylus colubriformis</name>
    <name type="common">Black scour worm</name>
    <dbReference type="NCBI Taxonomy" id="6319"/>
    <lineage>
        <taxon>Eukaryota</taxon>
        <taxon>Metazoa</taxon>
        <taxon>Ecdysozoa</taxon>
        <taxon>Nematoda</taxon>
        <taxon>Chromadorea</taxon>
        <taxon>Rhabditida</taxon>
        <taxon>Rhabditina</taxon>
        <taxon>Rhabditomorpha</taxon>
        <taxon>Strongyloidea</taxon>
        <taxon>Trichostrongylidae</taxon>
        <taxon>Trichostrongylus</taxon>
    </lineage>
</organism>
<comment type="caution">
    <text evidence="1">The sequence shown here is derived from an EMBL/GenBank/DDBJ whole genome shotgun (WGS) entry which is preliminary data.</text>
</comment>
<name>A0AAN8FWK4_TRICO</name>
<sequence>MSWSLCSINCICSCTTNHFKLMVSKSRRGGRADKGLPIEEGELSENQAIKDELDERNLLEDMQSEELAMALGLDYGAGYIIKEEPLSITSKKITSSEELSKIPKDEEEVSSSAGESTIHVVKATEKHKRRSTVSKKFKLVFPRKKFYRCLRRLTRLRVADAATVAMIGIVKYLVEEVSCLGVSTYKLCKLMIPKLQ</sequence>
<proteinExistence type="predicted"/>
<dbReference type="SUPFAM" id="SSF47113">
    <property type="entry name" value="Histone-fold"/>
    <property type="match status" value="1"/>
</dbReference>
<dbReference type="GO" id="GO:0046982">
    <property type="term" value="F:protein heterodimerization activity"/>
    <property type="evidence" value="ECO:0007669"/>
    <property type="project" value="InterPro"/>
</dbReference>
<dbReference type="Proteomes" id="UP001331761">
    <property type="component" value="Unassembled WGS sequence"/>
</dbReference>
<keyword evidence="2" id="KW-1185">Reference proteome</keyword>
<gene>
    <name evidence="1" type="ORF">GCK32_005283</name>
</gene>
<dbReference type="InterPro" id="IPR009072">
    <property type="entry name" value="Histone-fold"/>
</dbReference>
<accession>A0AAN8FWK4</accession>